<organism evidence="1 2">
    <name type="scientific">Rhodopseudomonas palustris (strain HaA2)</name>
    <dbReference type="NCBI Taxonomy" id="316058"/>
    <lineage>
        <taxon>Bacteria</taxon>
        <taxon>Pseudomonadati</taxon>
        <taxon>Pseudomonadota</taxon>
        <taxon>Alphaproteobacteria</taxon>
        <taxon>Hyphomicrobiales</taxon>
        <taxon>Nitrobacteraceae</taxon>
        <taxon>Rhodopseudomonas</taxon>
    </lineage>
</organism>
<dbReference type="InterPro" id="IPR025737">
    <property type="entry name" value="FApF"/>
</dbReference>
<proteinExistence type="predicted"/>
<gene>
    <name evidence="1" type="ordered locus">RPB_4107</name>
</gene>
<evidence type="ECO:0000313" key="2">
    <source>
        <dbReference type="Proteomes" id="UP000008809"/>
    </source>
</evidence>
<keyword evidence="2" id="KW-1185">Reference proteome</keyword>
<dbReference type="HOGENOM" id="CLU_082659_0_0_5"/>
<dbReference type="RefSeq" id="WP_011442984.1">
    <property type="nucleotide sequence ID" value="NC_007778.1"/>
</dbReference>
<dbReference type="Pfam" id="PF13557">
    <property type="entry name" value="Phenol_MetA_deg"/>
    <property type="match status" value="1"/>
</dbReference>
<dbReference type="AlphaFoldDB" id="Q2ISL0"/>
<dbReference type="STRING" id="316058.RPB_4107"/>
<dbReference type="eggNOG" id="ENOG50326FP">
    <property type="taxonomic scope" value="Bacteria"/>
</dbReference>
<dbReference type="EMBL" id="CP000250">
    <property type="protein sequence ID" value="ABD08800.1"/>
    <property type="molecule type" value="Genomic_DNA"/>
</dbReference>
<evidence type="ECO:0000313" key="1">
    <source>
        <dbReference type="EMBL" id="ABD08800.1"/>
    </source>
</evidence>
<reference evidence="1 2" key="1">
    <citation type="submission" date="2006-01" db="EMBL/GenBank/DDBJ databases">
        <title>Complete sequence of Rhodopseudomonas palustris HaA2.</title>
        <authorList>
            <consortium name="US DOE Joint Genome Institute"/>
            <person name="Copeland A."/>
            <person name="Lucas S."/>
            <person name="Lapidus A."/>
            <person name="Barry K."/>
            <person name="Detter J.C."/>
            <person name="Glavina T."/>
            <person name="Hammon N."/>
            <person name="Israni S."/>
            <person name="Pitluck S."/>
            <person name="Chain P."/>
            <person name="Malfatti S."/>
            <person name="Shin M."/>
            <person name="Vergez L."/>
            <person name="Schmutz J."/>
            <person name="Larimer F."/>
            <person name="Land M."/>
            <person name="Hauser L."/>
            <person name="Pelletier D.A."/>
            <person name="Kyrpides N."/>
            <person name="Anderson I."/>
            <person name="Oda Y."/>
            <person name="Harwood C.S."/>
            <person name="Richardson P."/>
        </authorList>
    </citation>
    <scope>NUCLEOTIDE SEQUENCE [LARGE SCALE GENOMIC DNA]</scope>
    <source>
        <strain evidence="1 2">HaA2</strain>
    </source>
</reference>
<protein>
    <submittedName>
        <fullName evidence="1">Uncharacterized protein</fullName>
    </submittedName>
</protein>
<name>Q2ISL0_RHOP2</name>
<sequence length="267" mass="28438">MVRGRVGLAVVIATGVTASQPAAFAGSWTLQEGQGYGYITATASAANTAFDGAGAQHSIPRYRKAEAQALIEYGVTDWFTMIISPSLQHVDIAAPVDASRSGFGYTDLGGRVRLWAGGSWVVSAQTTFRIPGTFDKSNAAAIGYSDSEIDVRGLVGYSTAVGGLPAFVDVQIAQRFRLGGPPDEFRADITFGIRPQERWLLLAQSFNVVSEGVGSWGYASFAYHKLQLSAVYALTPTLSLQAGGYTTYTGRNALQENGLVVGAWFRF</sequence>
<dbReference type="OrthoDB" id="7627828at2"/>
<accession>Q2ISL0</accession>
<dbReference type="Proteomes" id="UP000008809">
    <property type="component" value="Chromosome"/>
</dbReference>
<dbReference type="KEGG" id="rpb:RPB_4107"/>